<protein>
    <submittedName>
        <fullName evidence="1">Uncharacterized protein</fullName>
    </submittedName>
</protein>
<dbReference type="EMBL" id="VSSQ01000104">
    <property type="protein sequence ID" value="MPL77221.1"/>
    <property type="molecule type" value="Genomic_DNA"/>
</dbReference>
<gene>
    <name evidence="1" type="ORF">SDC9_23074</name>
</gene>
<comment type="caution">
    <text evidence="1">The sequence shown here is derived from an EMBL/GenBank/DDBJ whole genome shotgun (WGS) entry which is preliminary data.</text>
</comment>
<accession>A0A644UEB7</accession>
<proteinExistence type="predicted"/>
<reference evidence="1" key="1">
    <citation type="submission" date="2019-08" db="EMBL/GenBank/DDBJ databases">
        <authorList>
            <person name="Kucharzyk K."/>
            <person name="Murdoch R.W."/>
            <person name="Higgins S."/>
            <person name="Loffler F."/>
        </authorList>
    </citation>
    <scope>NUCLEOTIDE SEQUENCE</scope>
</reference>
<sequence length="205" mass="22193">MEHQPVGLFGRDFGNEIPGRCSSARRRVAVKRRGDALRGIERVAGARKAPETFDLRESGVAGLHRALDQMAFEIPGPEETRFGVGFFPQLAQGKPDTPKPKAGEILEYPACLYRSWKTYENVHRIQGGSFRFGPVGEEYGFVAQLFDAGAAQAPVRAACGDDLALLFPEHPGDVAVARVAPVEGDPQFLLFQVENVHASGSTSAS</sequence>
<evidence type="ECO:0000313" key="1">
    <source>
        <dbReference type="EMBL" id="MPL77221.1"/>
    </source>
</evidence>
<organism evidence="1">
    <name type="scientific">bioreactor metagenome</name>
    <dbReference type="NCBI Taxonomy" id="1076179"/>
    <lineage>
        <taxon>unclassified sequences</taxon>
        <taxon>metagenomes</taxon>
        <taxon>ecological metagenomes</taxon>
    </lineage>
</organism>
<dbReference type="AlphaFoldDB" id="A0A644UEB7"/>
<name>A0A644UEB7_9ZZZZ</name>